<reference evidence="1" key="1">
    <citation type="submission" date="2021-06" db="EMBL/GenBank/DDBJ databases">
        <authorList>
            <person name="Kallberg Y."/>
            <person name="Tangrot J."/>
            <person name="Rosling A."/>
        </authorList>
    </citation>
    <scope>NUCLEOTIDE SEQUENCE</scope>
    <source>
        <strain evidence="1">MA453B</strain>
    </source>
</reference>
<accession>A0A9N8VCI6</accession>
<name>A0A9N8VCI6_9GLOM</name>
<comment type="caution">
    <text evidence="1">The sequence shown here is derived from an EMBL/GenBank/DDBJ whole genome shotgun (WGS) entry which is preliminary data.</text>
</comment>
<dbReference type="EMBL" id="CAJVPY010000044">
    <property type="protein sequence ID" value="CAG8446335.1"/>
    <property type="molecule type" value="Genomic_DNA"/>
</dbReference>
<organism evidence="1 2">
    <name type="scientific">Dentiscutata erythropus</name>
    <dbReference type="NCBI Taxonomy" id="1348616"/>
    <lineage>
        <taxon>Eukaryota</taxon>
        <taxon>Fungi</taxon>
        <taxon>Fungi incertae sedis</taxon>
        <taxon>Mucoromycota</taxon>
        <taxon>Glomeromycotina</taxon>
        <taxon>Glomeromycetes</taxon>
        <taxon>Diversisporales</taxon>
        <taxon>Gigasporaceae</taxon>
        <taxon>Dentiscutata</taxon>
    </lineage>
</organism>
<sequence length="463" mass="53470">MGSNGYLNDNYHNEKHKYIFPKENNFDKIRDKYNVQNQHALRKHINDDDASKAFTDLLQLKVLNSKQSSCFNLTSKFEGYILDNNNFIKSASKQAFTINIDKVEPKTQLNNVIEKVEKCNNKLDALFKRNLMSCKNISTILPCLSVFLGVPQHSSCKLLDRITTTECSYRKWEKEELNISKLNINPTDDFIAEVKNALNSENKEVQLRRISKEYGNFYALRVIGGIKEHINGFSLKSWIKSLNNYDAWDIIEYDEIYSIFDILDDNLQNEIFDALGHRILQAGVNDIPLNWDFSTNATYVHSLSMQFMDLNEITNINNCYIFASIIDKSDRDIFSLRIAYMNEHIPLIIVHRKNSLHKKYPNSPIKVGWIIVGQPINFDFDQANYPVVLKSGGLPISKVDNQYKIEFPKYGDIIESCILNTCMLGLPKINSKCSMRLSVYDIKDINQLINDENGSQRTASFCW</sequence>
<protein>
    <submittedName>
        <fullName evidence="1">10117_t:CDS:1</fullName>
    </submittedName>
</protein>
<evidence type="ECO:0000313" key="1">
    <source>
        <dbReference type="EMBL" id="CAG8446335.1"/>
    </source>
</evidence>
<keyword evidence="2" id="KW-1185">Reference proteome</keyword>
<dbReference type="Proteomes" id="UP000789405">
    <property type="component" value="Unassembled WGS sequence"/>
</dbReference>
<evidence type="ECO:0000313" key="2">
    <source>
        <dbReference type="Proteomes" id="UP000789405"/>
    </source>
</evidence>
<dbReference type="OrthoDB" id="2413961at2759"/>
<gene>
    <name evidence="1" type="ORF">DERYTH_LOCUS231</name>
</gene>
<dbReference type="AlphaFoldDB" id="A0A9N8VCI6"/>
<proteinExistence type="predicted"/>